<evidence type="ECO:0000313" key="3">
    <source>
        <dbReference type="Proteomes" id="UP001162881"/>
    </source>
</evidence>
<feature type="region of interest" description="Disordered" evidence="1">
    <location>
        <begin position="1"/>
        <end position="32"/>
    </location>
</feature>
<keyword evidence="3" id="KW-1185">Reference proteome</keyword>
<dbReference type="Proteomes" id="UP001162881">
    <property type="component" value="Unassembled WGS sequence"/>
</dbReference>
<comment type="caution">
    <text evidence="2">The sequence shown here is derived from an EMBL/GenBank/DDBJ whole genome shotgun (WGS) entry which is preliminary data.</text>
</comment>
<gene>
    <name evidence="2" type="ORF">MTR62_14455</name>
</gene>
<evidence type="ECO:0000313" key="2">
    <source>
        <dbReference type="EMBL" id="MCJ2183887.1"/>
    </source>
</evidence>
<proteinExistence type="predicted"/>
<organism evidence="2 3">
    <name type="scientific">Novosphingobium organovorum</name>
    <dbReference type="NCBI Taxonomy" id="2930092"/>
    <lineage>
        <taxon>Bacteria</taxon>
        <taxon>Pseudomonadati</taxon>
        <taxon>Pseudomonadota</taxon>
        <taxon>Alphaproteobacteria</taxon>
        <taxon>Sphingomonadales</taxon>
        <taxon>Sphingomonadaceae</taxon>
        <taxon>Novosphingobium</taxon>
    </lineage>
</organism>
<name>A0ABT0BFQ7_9SPHN</name>
<sequence length="106" mass="11887">MQLRRTHGATVSFGSQRAMGKNSKEARKPGARQAIAKKHNEAFHFFVIKPFKSKKGAPWISHYCTIRIHNCNLARLAIAPATPLCDSFQDAVMRPHPPPETPERPT</sequence>
<reference evidence="2" key="1">
    <citation type="submission" date="2022-03" db="EMBL/GenBank/DDBJ databases">
        <title>Identification of a novel bacterium isolated from mangrove sediments.</title>
        <authorList>
            <person name="Pan X."/>
        </authorList>
    </citation>
    <scope>NUCLEOTIDE SEQUENCE</scope>
    <source>
        <strain evidence="2">B1949</strain>
    </source>
</reference>
<accession>A0ABT0BFQ7</accession>
<dbReference type="EMBL" id="JALHLF010000065">
    <property type="protein sequence ID" value="MCJ2183887.1"/>
    <property type="molecule type" value="Genomic_DNA"/>
</dbReference>
<protein>
    <submittedName>
        <fullName evidence="2">Uncharacterized protein</fullName>
    </submittedName>
</protein>
<evidence type="ECO:0000256" key="1">
    <source>
        <dbReference type="SAM" id="MobiDB-lite"/>
    </source>
</evidence>